<keyword evidence="5" id="KW-0862">Zinc</keyword>
<keyword evidence="2" id="KW-0479">Metal-binding</keyword>
<comment type="caution">
    <text evidence="12">The sequence shown here is derived from an EMBL/GenBank/DDBJ whole genome shotgun (WGS) entry which is preliminary data.</text>
</comment>
<dbReference type="Gene3D" id="3.30.160.60">
    <property type="entry name" value="Classic Zinc Finger"/>
    <property type="match status" value="1"/>
</dbReference>
<feature type="domain" description="C2H2-type" evidence="11">
    <location>
        <begin position="68"/>
        <end position="95"/>
    </location>
</feature>
<evidence type="ECO:0000256" key="2">
    <source>
        <dbReference type="ARBA" id="ARBA00022723"/>
    </source>
</evidence>
<keyword evidence="7" id="KW-0804">Transcription</keyword>
<dbReference type="PROSITE" id="PS00028">
    <property type="entry name" value="ZINC_FINGER_C2H2_1"/>
    <property type="match status" value="3"/>
</dbReference>
<dbReference type="Pfam" id="PF13894">
    <property type="entry name" value="zf-C2H2_4"/>
    <property type="match status" value="1"/>
</dbReference>
<dbReference type="Pfam" id="PF13912">
    <property type="entry name" value="zf-C2H2_6"/>
    <property type="match status" value="2"/>
</dbReference>
<evidence type="ECO:0000256" key="9">
    <source>
        <dbReference type="PROSITE-ProRule" id="PRU00042"/>
    </source>
</evidence>
<keyword evidence="6" id="KW-0805">Transcription regulation</keyword>
<dbReference type="EMBL" id="AUSU01002295">
    <property type="protein sequence ID" value="EPS69097.1"/>
    <property type="molecule type" value="Genomic_DNA"/>
</dbReference>
<comment type="subcellular location">
    <subcellularLocation>
        <location evidence="1">Nucleus</location>
    </subcellularLocation>
</comment>
<dbReference type="AlphaFoldDB" id="S8E9D6"/>
<organism evidence="12 13">
    <name type="scientific">Genlisea aurea</name>
    <dbReference type="NCBI Taxonomy" id="192259"/>
    <lineage>
        <taxon>Eukaryota</taxon>
        <taxon>Viridiplantae</taxon>
        <taxon>Streptophyta</taxon>
        <taxon>Embryophyta</taxon>
        <taxon>Tracheophyta</taxon>
        <taxon>Spermatophyta</taxon>
        <taxon>Magnoliopsida</taxon>
        <taxon>eudicotyledons</taxon>
        <taxon>Gunneridae</taxon>
        <taxon>Pentapetalae</taxon>
        <taxon>asterids</taxon>
        <taxon>lamiids</taxon>
        <taxon>Lamiales</taxon>
        <taxon>Lentibulariaceae</taxon>
        <taxon>Genlisea</taxon>
    </lineage>
</organism>
<evidence type="ECO:0000313" key="12">
    <source>
        <dbReference type="EMBL" id="EPS69097.1"/>
    </source>
</evidence>
<dbReference type="GO" id="GO:0005634">
    <property type="term" value="C:nucleus"/>
    <property type="evidence" value="ECO:0007669"/>
    <property type="project" value="UniProtKB-SubCell"/>
</dbReference>
<evidence type="ECO:0000256" key="5">
    <source>
        <dbReference type="ARBA" id="ARBA00022833"/>
    </source>
</evidence>
<evidence type="ECO:0000256" key="8">
    <source>
        <dbReference type="ARBA" id="ARBA00023242"/>
    </source>
</evidence>
<dbReference type="PROSITE" id="PS50157">
    <property type="entry name" value="ZINC_FINGER_C2H2_2"/>
    <property type="match status" value="2"/>
</dbReference>
<accession>S8E9D6</accession>
<keyword evidence="3" id="KW-0677">Repeat</keyword>
<feature type="region of interest" description="Disordered" evidence="10">
    <location>
        <begin position="140"/>
        <end position="207"/>
    </location>
</feature>
<evidence type="ECO:0000259" key="11">
    <source>
        <dbReference type="PROSITE" id="PS50157"/>
    </source>
</evidence>
<dbReference type="GO" id="GO:0008270">
    <property type="term" value="F:zinc ion binding"/>
    <property type="evidence" value="ECO:0007669"/>
    <property type="project" value="UniProtKB-KW"/>
</dbReference>
<dbReference type="OrthoDB" id="6077919at2759"/>
<sequence>MGGRNSDEWNFPAEPRCYVCDHCGRSFKCGKSLGGHVSSGHARATKIGHGHANDGNSSAATHSGAGEFQCKNCPRRFTSKKSMYGHQRIHSKNKCIENDVVVVPEVDAAGAGEKYSGVDARDIYAALKLLEIKRFALETPPANSTATATKRPLENEDGCSATTTADGEDDDDDDDDDDYISEFESRAKAHEPRREALPENISGGGGPEVKFYCKICHEGFGSPQAVGGHMSRHRQRPSEEESEMKVKIKIKFNGK</sequence>
<evidence type="ECO:0000256" key="7">
    <source>
        <dbReference type="ARBA" id="ARBA00023163"/>
    </source>
</evidence>
<evidence type="ECO:0000256" key="3">
    <source>
        <dbReference type="ARBA" id="ARBA00022737"/>
    </source>
</evidence>
<feature type="compositionally biased region" description="Acidic residues" evidence="10">
    <location>
        <begin position="166"/>
        <end position="181"/>
    </location>
</feature>
<keyword evidence="4 9" id="KW-0863">Zinc-finger</keyword>
<reference evidence="12 13" key="1">
    <citation type="journal article" date="2013" name="BMC Genomics">
        <title>The miniature genome of a carnivorous plant Genlisea aurea contains a low number of genes and short non-coding sequences.</title>
        <authorList>
            <person name="Leushkin E.V."/>
            <person name="Sutormin R.A."/>
            <person name="Nabieva E.R."/>
            <person name="Penin A.A."/>
            <person name="Kondrashov A.S."/>
            <person name="Logacheva M.D."/>
        </authorList>
    </citation>
    <scope>NUCLEOTIDE SEQUENCE [LARGE SCALE GENOMIC DNA]</scope>
</reference>
<evidence type="ECO:0000256" key="4">
    <source>
        <dbReference type="ARBA" id="ARBA00022771"/>
    </source>
</evidence>
<gene>
    <name evidence="12" type="ORF">M569_05670</name>
</gene>
<evidence type="ECO:0000256" key="6">
    <source>
        <dbReference type="ARBA" id="ARBA00023015"/>
    </source>
</evidence>
<proteinExistence type="predicted"/>
<evidence type="ECO:0000256" key="1">
    <source>
        <dbReference type="ARBA" id="ARBA00004123"/>
    </source>
</evidence>
<keyword evidence="8" id="KW-0539">Nucleus</keyword>
<feature type="region of interest" description="Disordered" evidence="10">
    <location>
        <begin position="223"/>
        <end position="244"/>
    </location>
</feature>
<evidence type="ECO:0000313" key="13">
    <source>
        <dbReference type="Proteomes" id="UP000015453"/>
    </source>
</evidence>
<feature type="domain" description="C2H2-type" evidence="11">
    <location>
        <begin position="18"/>
        <end position="46"/>
    </location>
</feature>
<dbReference type="PANTHER" id="PTHR26374">
    <property type="entry name" value="ZINC FINGER PROTEIN ZAT5"/>
    <property type="match status" value="1"/>
</dbReference>
<keyword evidence="13" id="KW-1185">Reference proteome</keyword>
<name>S8E9D6_9LAMI</name>
<feature type="compositionally biased region" description="Basic and acidic residues" evidence="10">
    <location>
        <begin position="183"/>
        <end position="197"/>
    </location>
</feature>
<evidence type="ECO:0000256" key="10">
    <source>
        <dbReference type="SAM" id="MobiDB-lite"/>
    </source>
</evidence>
<protein>
    <recommendedName>
        <fullName evidence="11">C2H2-type domain-containing protein</fullName>
    </recommendedName>
</protein>
<dbReference type="SMART" id="SM00355">
    <property type="entry name" value="ZnF_C2H2"/>
    <property type="match status" value="3"/>
</dbReference>
<dbReference type="InterPro" id="IPR036236">
    <property type="entry name" value="Znf_C2H2_sf"/>
</dbReference>
<dbReference type="SUPFAM" id="SSF57667">
    <property type="entry name" value="beta-beta-alpha zinc fingers"/>
    <property type="match status" value="1"/>
</dbReference>
<dbReference type="Proteomes" id="UP000015453">
    <property type="component" value="Unassembled WGS sequence"/>
</dbReference>
<dbReference type="PANTHER" id="PTHR26374:SF456">
    <property type="entry name" value="ZINC FINGER PROTEIN ZAT5-LIKE"/>
    <property type="match status" value="1"/>
</dbReference>
<dbReference type="InterPro" id="IPR013087">
    <property type="entry name" value="Znf_C2H2_type"/>
</dbReference>